<dbReference type="Proteomes" id="UP000054337">
    <property type="component" value="Unassembled WGS sequence"/>
</dbReference>
<dbReference type="AlphaFoldDB" id="W7EFB0"/>
<evidence type="ECO:0000313" key="2">
    <source>
        <dbReference type="Proteomes" id="UP000054337"/>
    </source>
</evidence>
<organism evidence="1 2">
    <name type="scientific">Bipolaris victoriae (strain FI3)</name>
    <name type="common">Victoria blight of oats agent</name>
    <name type="synonym">Cochliobolus victoriae</name>
    <dbReference type="NCBI Taxonomy" id="930091"/>
    <lineage>
        <taxon>Eukaryota</taxon>
        <taxon>Fungi</taxon>
        <taxon>Dikarya</taxon>
        <taxon>Ascomycota</taxon>
        <taxon>Pezizomycotina</taxon>
        <taxon>Dothideomycetes</taxon>
        <taxon>Pleosporomycetidae</taxon>
        <taxon>Pleosporales</taxon>
        <taxon>Pleosporineae</taxon>
        <taxon>Pleosporaceae</taxon>
        <taxon>Bipolaris</taxon>
    </lineage>
</organism>
<dbReference type="RefSeq" id="XP_014558849.1">
    <property type="nucleotide sequence ID" value="XM_014703363.1"/>
</dbReference>
<protein>
    <submittedName>
        <fullName evidence="1">Uncharacterized protein</fullName>
    </submittedName>
</protein>
<keyword evidence="2" id="KW-1185">Reference proteome</keyword>
<gene>
    <name evidence="1" type="ORF">COCVIDRAFT_93358</name>
</gene>
<evidence type="ECO:0000313" key="1">
    <source>
        <dbReference type="EMBL" id="EUN29263.1"/>
    </source>
</evidence>
<sequence>MRWRGVERERVQSEWQLEVTPHAGHAEDALRKRFLLLRLLFSDSETCSAYAVDDTSRAWRRWRWRWWWW</sequence>
<dbReference type="GeneID" id="26259694"/>
<dbReference type="HOGENOM" id="CLU_2775566_0_0_1"/>
<reference evidence="1 2" key="1">
    <citation type="journal article" date="2013" name="PLoS Genet.">
        <title>Comparative genome structure, secondary metabolite, and effector coding capacity across Cochliobolus pathogens.</title>
        <authorList>
            <person name="Condon B.J."/>
            <person name="Leng Y."/>
            <person name="Wu D."/>
            <person name="Bushley K.E."/>
            <person name="Ohm R.A."/>
            <person name="Otillar R."/>
            <person name="Martin J."/>
            <person name="Schackwitz W."/>
            <person name="Grimwood J."/>
            <person name="MohdZainudin N."/>
            <person name="Xue C."/>
            <person name="Wang R."/>
            <person name="Manning V.A."/>
            <person name="Dhillon B."/>
            <person name="Tu Z.J."/>
            <person name="Steffenson B.J."/>
            <person name="Salamov A."/>
            <person name="Sun H."/>
            <person name="Lowry S."/>
            <person name="LaButti K."/>
            <person name="Han J."/>
            <person name="Copeland A."/>
            <person name="Lindquist E."/>
            <person name="Barry K."/>
            <person name="Schmutz J."/>
            <person name="Baker S.E."/>
            <person name="Ciuffetti L.M."/>
            <person name="Grigoriev I.V."/>
            <person name="Zhong S."/>
            <person name="Turgeon B.G."/>
        </authorList>
    </citation>
    <scope>NUCLEOTIDE SEQUENCE [LARGE SCALE GENOMIC DNA]</scope>
    <source>
        <strain evidence="1 2">FI3</strain>
    </source>
</reference>
<name>W7EFB0_BIPV3</name>
<proteinExistence type="predicted"/>
<accession>W7EFB0</accession>
<dbReference type="EMBL" id="KI968714">
    <property type="protein sequence ID" value="EUN29263.1"/>
    <property type="molecule type" value="Genomic_DNA"/>
</dbReference>